<feature type="binding site" evidence="17">
    <location>
        <begin position="460"/>
        <end position="461"/>
    </location>
    <ligand>
        <name>ATP</name>
        <dbReference type="ChEBI" id="CHEBI:30616"/>
    </ligand>
</feature>
<evidence type="ECO:0000256" key="11">
    <source>
        <dbReference type="ARBA" id="ARBA00023136"/>
    </source>
</evidence>
<evidence type="ECO:0000256" key="13">
    <source>
        <dbReference type="ARBA" id="ARBA00047939"/>
    </source>
</evidence>
<dbReference type="AlphaFoldDB" id="A0A0N4UVC7"/>
<comment type="catalytic activity">
    <reaction evidence="13">
        <text>L-threonyl-[protein] + ATP = 3-O-(5'-adenylyl)-L-threonyl-[protein] + diphosphate</text>
        <dbReference type="Rhea" id="RHEA:54292"/>
        <dbReference type="Rhea" id="RHEA-COMP:11060"/>
        <dbReference type="Rhea" id="RHEA-COMP:13847"/>
        <dbReference type="ChEBI" id="CHEBI:30013"/>
        <dbReference type="ChEBI" id="CHEBI:30616"/>
        <dbReference type="ChEBI" id="CHEBI:33019"/>
        <dbReference type="ChEBI" id="CHEBI:138113"/>
        <dbReference type="EC" id="2.7.7.108"/>
    </reaction>
</comment>
<evidence type="ECO:0000256" key="15">
    <source>
        <dbReference type="ARBA" id="ARBA00049297"/>
    </source>
</evidence>
<dbReference type="GO" id="GO:0005524">
    <property type="term" value="F:ATP binding"/>
    <property type="evidence" value="ECO:0007669"/>
    <property type="project" value="UniProtKB-KW"/>
</dbReference>
<evidence type="ECO:0000313" key="23">
    <source>
        <dbReference type="WBParaSite" id="EVEC_0000138801-mRNA-1"/>
    </source>
</evidence>
<keyword evidence="7 17" id="KW-0547">Nucleotide-binding</keyword>
<dbReference type="InterPro" id="IPR040198">
    <property type="entry name" value="Fido_containing"/>
</dbReference>
<evidence type="ECO:0000256" key="7">
    <source>
        <dbReference type="ARBA" id="ARBA00022741"/>
    </source>
</evidence>
<evidence type="ECO:0000256" key="10">
    <source>
        <dbReference type="ARBA" id="ARBA00022989"/>
    </source>
</evidence>
<evidence type="ECO:0000256" key="1">
    <source>
        <dbReference type="ARBA" id="ARBA00004167"/>
    </source>
</evidence>
<keyword evidence="22" id="KW-1185">Reference proteome</keyword>
<comment type="catalytic activity">
    <reaction evidence="14">
        <text>L-tyrosyl-[protein] + ATP = O-(5'-adenylyl)-L-tyrosyl-[protein] + diphosphate</text>
        <dbReference type="Rhea" id="RHEA:54288"/>
        <dbReference type="Rhea" id="RHEA-COMP:10136"/>
        <dbReference type="Rhea" id="RHEA-COMP:13846"/>
        <dbReference type="ChEBI" id="CHEBI:30616"/>
        <dbReference type="ChEBI" id="CHEBI:33019"/>
        <dbReference type="ChEBI" id="CHEBI:46858"/>
        <dbReference type="ChEBI" id="CHEBI:83624"/>
        <dbReference type="EC" id="2.7.7.108"/>
    </reaction>
</comment>
<keyword evidence="3" id="KW-0808">Transferase</keyword>
<evidence type="ECO:0000256" key="2">
    <source>
        <dbReference type="ARBA" id="ARBA00009742"/>
    </source>
</evidence>
<dbReference type="Pfam" id="PF02661">
    <property type="entry name" value="Fic"/>
    <property type="match status" value="1"/>
</dbReference>
<dbReference type="Proteomes" id="UP000274131">
    <property type="component" value="Unassembled WGS sequence"/>
</dbReference>
<reference evidence="21 22" key="2">
    <citation type="submission" date="2018-10" db="EMBL/GenBank/DDBJ databases">
        <authorList>
            <consortium name="Pathogen Informatics"/>
        </authorList>
    </citation>
    <scope>NUCLEOTIDE SEQUENCE [LARGE SCALE GENOMIC DNA]</scope>
</reference>
<keyword evidence="6" id="KW-0677">Repeat</keyword>
<dbReference type="STRING" id="51028.A0A0N4UVC7"/>
<evidence type="ECO:0000256" key="3">
    <source>
        <dbReference type="ARBA" id="ARBA00022679"/>
    </source>
</evidence>
<evidence type="ECO:0000256" key="8">
    <source>
        <dbReference type="ARBA" id="ARBA00022803"/>
    </source>
</evidence>
<dbReference type="PROSITE" id="PS51459">
    <property type="entry name" value="FIDO"/>
    <property type="match status" value="1"/>
</dbReference>
<dbReference type="GO" id="GO:0016020">
    <property type="term" value="C:membrane"/>
    <property type="evidence" value="ECO:0007669"/>
    <property type="project" value="UniProtKB-SubCell"/>
</dbReference>
<dbReference type="Gene3D" id="1.10.3290.10">
    <property type="entry name" value="Fido-like domain"/>
    <property type="match status" value="1"/>
</dbReference>
<feature type="binding site" evidence="17">
    <location>
        <begin position="428"/>
        <end position="435"/>
    </location>
    <ligand>
        <name>ATP</name>
        <dbReference type="ChEBI" id="CHEBI:30616"/>
    </ligand>
</feature>
<reference evidence="23" key="1">
    <citation type="submission" date="2017-02" db="UniProtKB">
        <authorList>
            <consortium name="WormBaseParasite"/>
        </authorList>
    </citation>
    <scope>IDENTIFICATION</scope>
</reference>
<evidence type="ECO:0000256" key="19">
    <source>
        <dbReference type="PIRSR" id="PIRSR640198-4"/>
    </source>
</evidence>
<feature type="active site" evidence="16">
    <location>
        <position position="424"/>
    </location>
</feature>
<dbReference type="WBParaSite" id="EVEC_0000138801-mRNA-1">
    <property type="protein sequence ID" value="EVEC_0000138801-mRNA-1"/>
    <property type="gene ID" value="EVEC_0000138801"/>
</dbReference>
<evidence type="ECO:0000256" key="12">
    <source>
        <dbReference type="ARBA" id="ARBA00034531"/>
    </source>
</evidence>
<evidence type="ECO:0000256" key="16">
    <source>
        <dbReference type="PIRSR" id="PIRSR640198-1"/>
    </source>
</evidence>
<gene>
    <name evidence="21" type="ORF">EVEC_LOCUS1096</name>
</gene>
<evidence type="ECO:0000256" key="5">
    <source>
        <dbReference type="ARBA" id="ARBA00022695"/>
    </source>
</evidence>
<evidence type="ECO:0000256" key="9">
    <source>
        <dbReference type="ARBA" id="ARBA00022840"/>
    </source>
</evidence>
<dbReference type="InterPro" id="IPR003812">
    <property type="entry name" value="Fido"/>
</dbReference>
<dbReference type="OrthoDB" id="439046at2759"/>
<dbReference type="PANTHER" id="PTHR13504">
    <property type="entry name" value="FIDO DOMAIN-CONTAINING PROTEIN DDB_G0283145"/>
    <property type="match status" value="1"/>
</dbReference>
<evidence type="ECO:0000313" key="22">
    <source>
        <dbReference type="Proteomes" id="UP000274131"/>
    </source>
</evidence>
<evidence type="ECO:0000256" key="6">
    <source>
        <dbReference type="ARBA" id="ARBA00022737"/>
    </source>
</evidence>
<dbReference type="Gene3D" id="1.25.40.10">
    <property type="entry name" value="Tetratricopeptide repeat domain"/>
    <property type="match status" value="1"/>
</dbReference>
<dbReference type="PANTHER" id="PTHR13504:SF34">
    <property type="entry name" value="PROTEIN ADENYLYLTRANSFERASE FICD"/>
    <property type="match status" value="1"/>
</dbReference>
<organism evidence="23">
    <name type="scientific">Enterobius vermicularis</name>
    <name type="common">Human pinworm</name>
    <dbReference type="NCBI Taxonomy" id="51028"/>
    <lineage>
        <taxon>Eukaryota</taxon>
        <taxon>Metazoa</taxon>
        <taxon>Ecdysozoa</taxon>
        <taxon>Nematoda</taxon>
        <taxon>Chromadorea</taxon>
        <taxon>Rhabditida</taxon>
        <taxon>Spirurina</taxon>
        <taxon>Oxyuridomorpha</taxon>
        <taxon>Oxyuroidea</taxon>
        <taxon>Oxyuridae</taxon>
        <taxon>Enterobius</taxon>
    </lineage>
</organism>
<evidence type="ECO:0000256" key="14">
    <source>
        <dbReference type="ARBA" id="ARBA00048696"/>
    </source>
</evidence>
<protein>
    <recommendedName>
        <fullName evidence="12">protein adenylyltransferase</fullName>
        <ecNumber evidence="12">2.7.7.108</ecNumber>
    </recommendedName>
</protein>
<keyword evidence="4" id="KW-0812">Transmembrane</keyword>
<comment type="subcellular location">
    <subcellularLocation>
        <location evidence="1">Membrane</location>
        <topology evidence="1">Single-pass membrane protein</topology>
    </subcellularLocation>
</comment>
<dbReference type="InterPro" id="IPR011990">
    <property type="entry name" value="TPR-like_helical_dom_sf"/>
</dbReference>
<evidence type="ECO:0000259" key="20">
    <source>
        <dbReference type="PROSITE" id="PS51459"/>
    </source>
</evidence>
<name>A0A0N4UVC7_ENTVE</name>
<evidence type="ECO:0000256" key="17">
    <source>
        <dbReference type="PIRSR" id="PIRSR640198-2"/>
    </source>
</evidence>
<comment type="catalytic activity">
    <reaction evidence="15">
        <text>3-O-(5'-adenylyl)-L-threonyl-[protein] + H2O = L-threonyl-[protein] + AMP + H(+)</text>
        <dbReference type="Rhea" id="RHEA:55932"/>
        <dbReference type="Rhea" id="RHEA-COMP:11060"/>
        <dbReference type="Rhea" id="RHEA-COMP:13847"/>
        <dbReference type="ChEBI" id="CHEBI:15377"/>
        <dbReference type="ChEBI" id="CHEBI:15378"/>
        <dbReference type="ChEBI" id="CHEBI:30013"/>
        <dbReference type="ChEBI" id="CHEBI:138113"/>
        <dbReference type="ChEBI" id="CHEBI:456215"/>
    </reaction>
</comment>
<accession>A0A0N4UVC7</accession>
<evidence type="ECO:0000313" key="21">
    <source>
        <dbReference type="EMBL" id="VDD85953.1"/>
    </source>
</evidence>
<comment type="similarity">
    <text evidence="2">Belongs to the fic family.</text>
</comment>
<sequence>MPRHKSAAIALVVQVLRPNVQQLASHPNLCSSDSLPKFLKQFLRCSILCYGHFYLRLIFAMVVHYDDSLRLAVSLIQVLWPNVQQLASHQNLCSCDSLPDFLRQFFRCSILLKRRALTRRHSDVGYFAEPFPLEPWSDGNEKAVKDEGIHFLMPLRITEKKEALAEAVAALKAAVSSRKNGKMQKAETIIKHALSLAPDHPDILTEYGILVETVRQNVVEAEELYTRALTYNPHHKEALIRRARTLPLVEEIDKKMLEALRRKRDYFLRIPRSSPALKRAMRDSYFMHIYHTVAIEGNTMTLVQTRSVLETRMAVGGKSIMEHNEILGMDAALRFLNQSLVHVGYISVEDILEIHRRVLGYVDPEAAGVLRVTQVYVGSFIPVAPELVPREMDEMIRWLNDEETLLLDPVEFAAIAHYKLVYIHPFVDGNGRTARLLMNLILMQNGFPPVIIPVEERSEYYRTLTVANSGNLRPFIRFITRQTDNTLQVQLCIFFFTC</sequence>
<proteinExistence type="inferred from homology"/>
<keyword evidence="9 17" id="KW-0067">ATP-binding</keyword>
<dbReference type="SUPFAM" id="SSF48452">
    <property type="entry name" value="TPR-like"/>
    <property type="match status" value="1"/>
</dbReference>
<keyword evidence="10" id="KW-1133">Transmembrane helix</keyword>
<feature type="glycosylation site" description="N-linked (GlcNAc...) asparagine" evidence="19">
    <location>
        <position position="337"/>
    </location>
</feature>
<keyword evidence="5" id="KW-0548">Nucleotidyltransferase</keyword>
<feature type="binding site" evidence="17">
    <location>
        <position position="468"/>
    </location>
    <ligand>
        <name>ATP</name>
        <dbReference type="ChEBI" id="CHEBI:30616"/>
    </ligand>
</feature>
<evidence type="ECO:0000256" key="18">
    <source>
        <dbReference type="PIRSR" id="PIRSR640198-3"/>
    </source>
</evidence>
<dbReference type="InterPro" id="IPR036597">
    <property type="entry name" value="Fido-like_dom_sf"/>
</dbReference>
<dbReference type="EMBL" id="UXUI01007168">
    <property type="protein sequence ID" value="VDD85953.1"/>
    <property type="molecule type" value="Genomic_DNA"/>
</dbReference>
<dbReference type="GO" id="GO:0070733">
    <property type="term" value="F:AMPylase activity"/>
    <property type="evidence" value="ECO:0007669"/>
    <property type="project" value="UniProtKB-EC"/>
</dbReference>
<evidence type="ECO:0000256" key="4">
    <source>
        <dbReference type="ARBA" id="ARBA00022692"/>
    </source>
</evidence>
<dbReference type="SUPFAM" id="SSF140931">
    <property type="entry name" value="Fic-like"/>
    <property type="match status" value="1"/>
</dbReference>
<dbReference type="EC" id="2.7.7.108" evidence="12"/>
<keyword evidence="11" id="KW-0472">Membrane</keyword>
<keyword evidence="8" id="KW-0802">TPR repeat</keyword>
<feature type="site" description="Important for autoinhibition of adenylyltransferase activity" evidence="18">
    <location>
        <position position="296"/>
    </location>
</feature>
<feature type="domain" description="Fido" evidence="20">
    <location>
        <begin position="346"/>
        <end position="481"/>
    </location>
</feature>